<accession>A0ABP8XRA2</accession>
<evidence type="ECO:0000256" key="1">
    <source>
        <dbReference type="SAM" id="MobiDB-lite"/>
    </source>
</evidence>
<reference evidence="4" key="1">
    <citation type="journal article" date="2019" name="Int. J. Syst. Evol. Microbiol.">
        <title>The Global Catalogue of Microorganisms (GCM) 10K type strain sequencing project: providing services to taxonomists for standard genome sequencing and annotation.</title>
        <authorList>
            <consortium name="The Broad Institute Genomics Platform"/>
            <consortium name="The Broad Institute Genome Sequencing Center for Infectious Disease"/>
            <person name="Wu L."/>
            <person name="Ma J."/>
        </authorList>
    </citation>
    <scope>NUCLEOTIDE SEQUENCE [LARGE SCALE GENOMIC DNA]</scope>
    <source>
        <strain evidence="4">JCM 18055</strain>
    </source>
</reference>
<gene>
    <name evidence="3" type="ORF">GCM10023215_64610</name>
</gene>
<evidence type="ECO:0000313" key="3">
    <source>
        <dbReference type="EMBL" id="GAA4712852.1"/>
    </source>
</evidence>
<feature type="transmembrane region" description="Helical" evidence="2">
    <location>
        <begin position="201"/>
        <end position="219"/>
    </location>
</feature>
<keyword evidence="2" id="KW-0472">Membrane</keyword>
<keyword evidence="2" id="KW-1133">Transmembrane helix</keyword>
<name>A0ABP8XRA2_9PSEU</name>
<proteinExistence type="predicted"/>
<feature type="transmembrane region" description="Helical" evidence="2">
    <location>
        <begin position="148"/>
        <end position="169"/>
    </location>
</feature>
<dbReference type="EMBL" id="BAABIC010000036">
    <property type="protein sequence ID" value="GAA4712852.1"/>
    <property type="molecule type" value="Genomic_DNA"/>
</dbReference>
<feature type="compositionally biased region" description="Polar residues" evidence="1">
    <location>
        <begin position="19"/>
        <end position="30"/>
    </location>
</feature>
<evidence type="ECO:0008006" key="5">
    <source>
        <dbReference type="Google" id="ProtNLM"/>
    </source>
</evidence>
<protein>
    <recommendedName>
        <fullName evidence="5">Integral membrane protein</fullName>
    </recommendedName>
</protein>
<feature type="transmembrane region" description="Helical" evidence="2">
    <location>
        <begin position="92"/>
        <end position="117"/>
    </location>
</feature>
<feature type="compositionally biased region" description="Low complexity" evidence="1">
    <location>
        <begin position="46"/>
        <end position="60"/>
    </location>
</feature>
<evidence type="ECO:0000313" key="4">
    <source>
        <dbReference type="Proteomes" id="UP001500325"/>
    </source>
</evidence>
<comment type="caution">
    <text evidence="3">The sequence shown here is derived from an EMBL/GenBank/DDBJ whole genome shotgun (WGS) entry which is preliminary data.</text>
</comment>
<keyword evidence="4" id="KW-1185">Reference proteome</keyword>
<dbReference type="Proteomes" id="UP001500325">
    <property type="component" value="Unassembled WGS sequence"/>
</dbReference>
<feature type="transmembrane region" description="Helical" evidence="2">
    <location>
        <begin position="176"/>
        <end position="195"/>
    </location>
</feature>
<sequence>MVTVSTGNQGEGPRYYPSGPSTGQYAQYPQNPYPHGGAQGVPPGGDPQAGQHGGQHQSGQYPGGQFAYSPYAEASPPGDAEPRQVRRPGTMVGALVLLVLSAVPFLVFGVLGLFLPISKDMFPPELGLDAMLTQYNVTFDQFLQAVRLLLALVAALALVYMGLAVAAFAGRSWGRVAVTALTVLFCGFLLLNLGGGGASSLLVIAPVVLAVAGVVLMFVRPSANWFAARR</sequence>
<evidence type="ECO:0000256" key="2">
    <source>
        <dbReference type="SAM" id="Phobius"/>
    </source>
</evidence>
<organism evidence="3 4">
    <name type="scientific">Pseudonocardia yuanmonensis</name>
    <dbReference type="NCBI Taxonomy" id="1095914"/>
    <lineage>
        <taxon>Bacteria</taxon>
        <taxon>Bacillati</taxon>
        <taxon>Actinomycetota</taxon>
        <taxon>Actinomycetes</taxon>
        <taxon>Pseudonocardiales</taxon>
        <taxon>Pseudonocardiaceae</taxon>
        <taxon>Pseudonocardia</taxon>
    </lineage>
</organism>
<feature type="region of interest" description="Disordered" evidence="1">
    <location>
        <begin position="1"/>
        <end position="60"/>
    </location>
</feature>
<keyword evidence="2" id="KW-0812">Transmembrane</keyword>